<accession>A0ABP0MPD0</accession>
<dbReference type="EMBL" id="CAXAMN010018890">
    <property type="protein sequence ID" value="CAK9053325.1"/>
    <property type="molecule type" value="Genomic_DNA"/>
</dbReference>
<dbReference type="Proteomes" id="UP001642484">
    <property type="component" value="Unassembled WGS sequence"/>
</dbReference>
<evidence type="ECO:0000256" key="1">
    <source>
        <dbReference type="SAM" id="SignalP"/>
    </source>
</evidence>
<name>A0ABP0MPD0_9DINO</name>
<sequence length="476" mass="53326">MAFAAALALLVAAPAVLLASATSLTAPSSTSGVSGRRFSGERLREVPELRFTGWRSRWQERCERWIVVTSIFAPSEATRSLGAMTKQGWCFVVVADQNGPQALERSELSGRAEDYDVEGVIYLTVERQKALHFHIMDYLPWRHFGRVSVTIHEQEKKEPRIPILGDELAANVSWPEGDPGGPGLMNPYPSFQPSCGHMWPRGFPLDYVQAQETFNKTIVVKTLHGFVQCMLRRAPAVQQFLADEDPDVDAIFRLTRRLPCSFAGLDEALPPVMAIPPRSFTPYNAQATVHLYDAFWGLLLPVTVHGRVSDIWRAYLTQKLLWDVGQVITFTPAHVVHDRVAHDYLKDFQSEGDLQLKSTAMVEFLSRWSSSAPSLLERLEELWAELYARHFVELGDLRQERVTCLGRGGGLERSVVEEVAFESGILCSSAKRSLASASACFERAKGISPSWGHPLDLVRRSLVTLIWSFFLRLKSS</sequence>
<dbReference type="InterPro" id="IPR005049">
    <property type="entry name" value="STL-like"/>
</dbReference>
<feature type="signal peptide" evidence="1">
    <location>
        <begin position="1"/>
        <end position="21"/>
    </location>
</feature>
<dbReference type="PANTHER" id="PTHR31362">
    <property type="entry name" value="GLYCOSYLTRANSFERASE STELLO1-RELATED"/>
    <property type="match status" value="1"/>
</dbReference>
<protein>
    <submittedName>
        <fullName evidence="2">Uncharacterized protein</fullName>
    </submittedName>
</protein>
<keyword evidence="3" id="KW-1185">Reference proteome</keyword>
<dbReference type="PANTHER" id="PTHR31362:SF0">
    <property type="entry name" value="EXOSTOSIN DOMAIN-CONTAINING PROTEIN-RELATED"/>
    <property type="match status" value="1"/>
</dbReference>
<organism evidence="2 3">
    <name type="scientific">Durusdinium trenchii</name>
    <dbReference type="NCBI Taxonomy" id="1381693"/>
    <lineage>
        <taxon>Eukaryota</taxon>
        <taxon>Sar</taxon>
        <taxon>Alveolata</taxon>
        <taxon>Dinophyceae</taxon>
        <taxon>Suessiales</taxon>
        <taxon>Symbiodiniaceae</taxon>
        <taxon>Durusdinium</taxon>
    </lineage>
</organism>
<evidence type="ECO:0000313" key="3">
    <source>
        <dbReference type="Proteomes" id="UP001642484"/>
    </source>
</evidence>
<dbReference type="Pfam" id="PF03385">
    <property type="entry name" value="STELLO"/>
    <property type="match status" value="1"/>
</dbReference>
<proteinExistence type="predicted"/>
<feature type="chain" id="PRO_5047318092" evidence="1">
    <location>
        <begin position="22"/>
        <end position="476"/>
    </location>
</feature>
<keyword evidence="1" id="KW-0732">Signal</keyword>
<evidence type="ECO:0000313" key="2">
    <source>
        <dbReference type="EMBL" id="CAK9053325.1"/>
    </source>
</evidence>
<reference evidence="2 3" key="1">
    <citation type="submission" date="2024-02" db="EMBL/GenBank/DDBJ databases">
        <authorList>
            <person name="Chen Y."/>
            <person name="Shah S."/>
            <person name="Dougan E. K."/>
            <person name="Thang M."/>
            <person name="Chan C."/>
        </authorList>
    </citation>
    <scope>NUCLEOTIDE SEQUENCE [LARGE SCALE GENOMIC DNA]</scope>
</reference>
<gene>
    <name evidence="2" type="ORF">CCMP2556_LOCUS26816</name>
</gene>
<comment type="caution">
    <text evidence="2">The sequence shown here is derived from an EMBL/GenBank/DDBJ whole genome shotgun (WGS) entry which is preliminary data.</text>
</comment>